<keyword evidence="2" id="KW-0963">Cytoplasm</keyword>
<evidence type="ECO:0000313" key="4">
    <source>
        <dbReference type="EMBL" id="UUY05769.1"/>
    </source>
</evidence>
<dbReference type="InterPro" id="IPR036894">
    <property type="entry name" value="YbaB-like_sf"/>
</dbReference>
<dbReference type="RefSeq" id="WP_353866211.1">
    <property type="nucleotide sequence ID" value="NZ_CP088295.1"/>
</dbReference>
<dbReference type="PIRSF" id="PIRSF004555">
    <property type="entry name" value="UCP004555"/>
    <property type="match status" value="1"/>
</dbReference>
<evidence type="ECO:0000256" key="1">
    <source>
        <dbReference type="ARBA" id="ARBA00023125"/>
    </source>
</evidence>
<dbReference type="PANTHER" id="PTHR33449">
    <property type="entry name" value="NUCLEOID-ASSOCIATED PROTEIN YBAB"/>
    <property type="match status" value="1"/>
</dbReference>
<gene>
    <name evidence="4" type="ORF">LRS13_09685</name>
</gene>
<dbReference type="PANTHER" id="PTHR33449:SF1">
    <property type="entry name" value="NUCLEOID-ASSOCIATED PROTEIN YBAB"/>
    <property type="match status" value="1"/>
</dbReference>
<dbReference type="HAMAP" id="MF_00274">
    <property type="entry name" value="DNA_YbaB_EbfC"/>
    <property type="match status" value="1"/>
</dbReference>
<comment type="subunit">
    <text evidence="2">Homodimer.</text>
</comment>
<dbReference type="Pfam" id="PF02575">
    <property type="entry name" value="YbaB_DNA_bd"/>
    <property type="match status" value="1"/>
</dbReference>
<dbReference type="EMBL" id="CP088295">
    <property type="protein sequence ID" value="UUY05769.1"/>
    <property type="molecule type" value="Genomic_DNA"/>
</dbReference>
<accession>A0ABY5PM53</accession>
<feature type="coiled-coil region" evidence="3">
    <location>
        <begin position="6"/>
        <end position="33"/>
    </location>
</feature>
<proteinExistence type="inferred from homology"/>
<dbReference type="NCBIfam" id="TIGR00103">
    <property type="entry name" value="DNA_YbaB_EbfC"/>
    <property type="match status" value="1"/>
</dbReference>
<keyword evidence="3" id="KW-0175">Coiled coil</keyword>
<dbReference type="SUPFAM" id="SSF82607">
    <property type="entry name" value="YbaB-like"/>
    <property type="match status" value="1"/>
</dbReference>
<organism evidence="4 5">
    <name type="scientific">Svornostia abyssi</name>
    <dbReference type="NCBI Taxonomy" id="2898438"/>
    <lineage>
        <taxon>Bacteria</taxon>
        <taxon>Bacillati</taxon>
        <taxon>Actinomycetota</taxon>
        <taxon>Thermoleophilia</taxon>
        <taxon>Solirubrobacterales</taxon>
        <taxon>Baekduiaceae</taxon>
        <taxon>Svornostia</taxon>
    </lineage>
</organism>
<comment type="similarity">
    <text evidence="2">Belongs to the YbaB/EbfC family.</text>
</comment>
<comment type="subcellular location">
    <subcellularLocation>
        <location evidence="2">Cytoplasm</location>
        <location evidence="2">Nucleoid</location>
    </subcellularLocation>
</comment>
<evidence type="ECO:0000313" key="5">
    <source>
        <dbReference type="Proteomes" id="UP001058860"/>
    </source>
</evidence>
<keyword evidence="5" id="KW-1185">Reference proteome</keyword>
<reference evidence="5" key="1">
    <citation type="submission" date="2021-11" db="EMBL/GenBank/DDBJ databases">
        <title>Cultivation dependent microbiological survey of springs from the worlds oldest radium mine currently devoted to the extraction of radon-saturated water.</title>
        <authorList>
            <person name="Kapinusova G."/>
            <person name="Smrhova T."/>
            <person name="Strejcek M."/>
            <person name="Suman J."/>
            <person name="Jani K."/>
            <person name="Pajer P."/>
            <person name="Uhlik O."/>
        </authorList>
    </citation>
    <scope>NUCLEOTIDE SEQUENCE [LARGE SCALE GENOMIC DNA]</scope>
    <source>
        <strain evidence="5">J379</strain>
    </source>
</reference>
<evidence type="ECO:0000256" key="2">
    <source>
        <dbReference type="HAMAP-Rule" id="MF_00274"/>
    </source>
</evidence>
<dbReference type="Proteomes" id="UP001058860">
    <property type="component" value="Chromosome"/>
</dbReference>
<evidence type="ECO:0000256" key="3">
    <source>
        <dbReference type="SAM" id="Coils"/>
    </source>
</evidence>
<sequence>MPQPNLNQLAKMAQKMQADMAAAQEALASEEVEASAGGGMVTVKITGDLQIKAITIDPDAVDPEDVEMLQDMILAAVNQAVNQAQELAATRMGAVTGGLGGPGGAGGLGGLLGM</sequence>
<protein>
    <recommendedName>
        <fullName evidence="2">Nucleoid-associated protein LRS13_09685</fullName>
    </recommendedName>
</protein>
<comment type="function">
    <text evidence="2">Binds to DNA and alters its conformation. May be involved in regulation of gene expression, nucleoid organization and DNA protection.</text>
</comment>
<dbReference type="Gene3D" id="3.30.1310.10">
    <property type="entry name" value="Nucleoid-associated protein YbaB-like domain"/>
    <property type="match status" value="1"/>
</dbReference>
<dbReference type="InterPro" id="IPR004401">
    <property type="entry name" value="YbaB/EbfC"/>
</dbReference>
<keyword evidence="1 2" id="KW-0238">DNA-binding</keyword>
<name>A0ABY5PM53_9ACTN</name>